<dbReference type="eggNOG" id="KOG1869">
    <property type="taxonomic scope" value="Eukaryota"/>
</dbReference>
<name>H2AVP8_KAZAF</name>
<dbReference type="OrthoDB" id="10267305at2759"/>
<dbReference type="InterPro" id="IPR013170">
    <property type="entry name" value="mRNA_splic_Cwf21_dom"/>
</dbReference>
<evidence type="ECO:0000259" key="9">
    <source>
        <dbReference type="SMART" id="SM01115"/>
    </source>
</evidence>
<comment type="subcellular location">
    <subcellularLocation>
        <location evidence="1">Nucleus</location>
    </subcellularLocation>
</comment>
<proteinExistence type="inferred from homology"/>
<gene>
    <name evidence="10" type="primary">KAFR0E02960</name>
    <name evidence="10" type="ORF">KAFR_0E02960</name>
</gene>
<evidence type="ECO:0000313" key="11">
    <source>
        <dbReference type="Proteomes" id="UP000005220"/>
    </source>
</evidence>
<evidence type="ECO:0000256" key="8">
    <source>
        <dbReference type="SAM" id="MobiDB-lite"/>
    </source>
</evidence>
<accession>H2AVP8</accession>
<evidence type="ECO:0000256" key="1">
    <source>
        <dbReference type="ARBA" id="ARBA00004123"/>
    </source>
</evidence>
<dbReference type="GO" id="GO:0005684">
    <property type="term" value="C:U2-type spliceosomal complex"/>
    <property type="evidence" value="ECO:0007669"/>
    <property type="project" value="EnsemblFungi"/>
</dbReference>
<dbReference type="EMBL" id="HE650825">
    <property type="protein sequence ID" value="CCF58448.1"/>
    <property type="molecule type" value="Genomic_DNA"/>
</dbReference>
<dbReference type="InterPro" id="IPR051372">
    <property type="entry name" value="CWC21"/>
</dbReference>
<dbReference type="AlphaFoldDB" id="H2AVP8"/>
<feature type="region of interest" description="Disordered" evidence="8">
    <location>
        <begin position="1"/>
        <end position="61"/>
    </location>
</feature>
<evidence type="ECO:0000256" key="3">
    <source>
        <dbReference type="ARBA" id="ARBA00020641"/>
    </source>
</evidence>
<dbReference type="SMART" id="SM01115">
    <property type="entry name" value="cwf21"/>
    <property type="match status" value="1"/>
</dbReference>
<protein>
    <recommendedName>
        <fullName evidence="3">Pre-mRNA-splicing factor CWC21</fullName>
    </recommendedName>
</protein>
<dbReference type="FunCoup" id="H2AVP8">
    <property type="interactions" value="80"/>
</dbReference>
<dbReference type="KEGG" id="kaf:KAFR_0E02960"/>
<dbReference type="GeneID" id="13883185"/>
<dbReference type="Proteomes" id="UP000005220">
    <property type="component" value="Chromosome 5"/>
</dbReference>
<evidence type="ECO:0000256" key="4">
    <source>
        <dbReference type="ARBA" id="ARBA00022664"/>
    </source>
</evidence>
<evidence type="ECO:0000256" key="7">
    <source>
        <dbReference type="ARBA" id="ARBA00023242"/>
    </source>
</evidence>
<dbReference type="Pfam" id="PF08312">
    <property type="entry name" value="cwf21"/>
    <property type="match status" value="1"/>
</dbReference>
<reference evidence="10 11" key="1">
    <citation type="journal article" date="2011" name="Proc. Natl. Acad. Sci. U.S.A.">
        <title>Evolutionary erosion of yeast sex chromosomes by mating-type switching accidents.</title>
        <authorList>
            <person name="Gordon J.L."/>
            <person name="Armisen D."/>
            <person name="Proux-Wera E."/>
            <person name="Oheigeartaigh S.S."/>
            <person name="Byrne K.P."/>
            <person name="Wolfe K.H."/>
        </authorList>
    </citation>
    <scope>NUCLEOTIDE SEQUENCE [LARGE SCALE GENOMIC DNA]</scope>
    <source>
        <strain evidence="11">ATCC 22294 / BCRC 22015 / CBS 2517 / CECT 1963 / NBRC 1671 / NRRL Y-8276</strain>
    </source>
</reference>
<keyword evidence="11" id="KW-1185">Reference proteome</keyword>
<feature type="region of interest" description="Disordered" evidence="8">
    <location>
        <begin position="119"/>
        <end position="152"/>
    </location>
</feature>
<keyword evidence="5" id="KW-0747">Spliceosome</keyword>
<keyword evidence="7" id="KW-0539">Nucleus</keyword>
<sequence length="152" mass="17446">MSYNGIGLKSAKGSSTSGHIQKSLASSGNEKYTRSLQHYKKRQAEALRTPQQVRSGKKDKSILLHLNKRNIELQVSEYRDVLEEQQAKDESLTDDVVDSKCNGLREKLLKEWEEEQRLSKAYKSRDKRVEGSIESGPEEKEQYDNRVNESET</sequence>
<organism evidence="10 11">
    <name type="scientific">Kazachstania africana (strain ATCC 22294 / BCRC 22015 / CBS 2517 / CECT 1963 / NBRC 1671 / NRRL Y-8276)</name>
    <name type="common">Yeast</name>
    <name type="synonym">Kluyveromyces africanus</name>
    <dbReference type="NCBI Taxonomy" id="1071382"/>
    <lineage>
        <taxon>Eukaryota</taxon>
        <taxon>Fungi</taxon>
        <taxon>Dikarya</taxon>
        <taxon>Ascomycota</taxon>
        <taxon>Saccharomycotina</taxon>
        <taxon>Saccharomycetes</taxon>
        <taxon>Saccharomycetales</taxon>
        <taxon>Saccharomycetaceae</taxon>
        <taxon>Kazachstania</taxon>
    </lineage>
</organism>
<dbReference type="HOGENOM" id="CLU_067891_3_1_1"/>
<dbReference type="CDD" id="cd21372">
    <property type="entry name" value="cwf21_CWC21-like"/>
    <property type="match status" value="1"/>
</dbReference>
<evidence type="ECO:0000313" key="10">
    <source>
        <dbReference type="EMBL" id="CCF58448.1"/>
    </source>
</evidence>
<dbReference type="GO" id="GO:0000398">
    <property type="term" value="P:mRNA splicing, via spliceosome"/>
    <property type="evidence" value="ECO:0007669"/>
    <property type="project" value="EnsemblFungi"/>
</dbReference>
<dbReference type="GO" id="GO:0000974">
    <property type="term" value="C:Prp19 complex"/>
    <property type="evidence" value="ECO:0007669"/>
    <property type="project" value="EnsemblFungi"/>
</dbReference>
<keyword evidence="4" id="KW-0507">mRNA processing</keyword>
<comment type="similarity">
    <text evidence="2">Belongs to the CWC21 family.</text>
</comment>
<feature type="compositionally biased region" description="Polar residues" evidence="8">
    <location>
        <begin position="12"/>
        <end position="36"/>
    </location>
</feature>
<dbReference type="InParanoid" id="H2AVP8"/>
<evidence type="ECO:0000256" key="6">
    <source>
        <dbReference type="ARBA" id="ARBA00023187"/>
    </source>
</evidence>
<dbReference type="PANTHER" id="PTHR36562:SF5">
    <property type="entry name" value="SERINE_ARGININE REPETITIVE MATRIX 2"/>
    <property type="match status" value="1"/>
</dbReference>
<evidence type="ECO:0000256" key="2">
    <source>
        <dbReference type="ARBA" id="ARBA00005954"/>
    </source>
</evidence>
<dbReference type="PANTHER" id="PTHR36562">
    <property type="entry name" value="SERINE/ARGININE REPETITIVE MATRIX 2"/>
    <property type="match status" value="1"/>
</dbReference>
<keyword evidence="6" id="KW-0508">mRNA splicing</keyword>
<dbReference type="RefSeq" id="XP_003957583.1">
    <property type="nucleotide sequence ID" value="XM_003957534.1"/>
</dbReference>
<dbReference type="STRING" id="1071382.H2AVP8"/>
<feature type="domain" description="CWF21" evidence="9">
    <location>
        <begin position="63"/>
        <end position="113"/>
    </location>
</feature>
<evidence type="ECO:0000256" key="5">
    <source>
        <dbReference type="ARBA" id="ARBA00022728"/>
    </source>
</evidence>